<dbReference type="AlphaFoldDB" id="A0A0F5VAF8"/>
<evidence type="ECO:0000256" key="7">
    <source>
        <dbReference type="SAM" id="Phobius"/>
    </source>
</evidence>
<gene>
    <name evidence="10" type="ORF">KY46_14755</name>
</gene>
<feature type="transmembrane region" description="Helical" evidence="7">
    <location>
        <begin position="294"/>
        <end position="313"/>
    </location>
</feature>
<proteinExistence type="predicted"/>
<dbReference type="PROSITE" id="PS50893">
    <property type="entry name" value="ABC_TRANSPORTER_2"/>
    <property type="match status" value="1"/>
</dbReference>
<sequence>MKMSDKPLKDEWLETVLWFCRHYGLRCHPLKVTSGLPLEQGLLTETLFIRAAAQVQLESGVIDKRLLGQATLPAVATSLAGQPVILVAKEQDQYLVQFPGQNTEEQHWSEEQVQQAIQPEIWQVSAVPQSDSRVDDVKPAKPQHWFRAVLREVRPWYRDMFVASVVINLLALVMPLFTMNVYDRVVPNQAFNTLWVLSVGVLVVIVFDWLLRSARSSVTDMASRYLDNKLSAQLFQRVMGMQLEHRPQSVGAFARQLQEFDSVKDFFTSITLVALIDLPFTVLFLLLIGWLGGVMMFVPVTVMLALLLLSAVMKNKIADTFTESGRYATQRQAQLFDNLNSLTEIKQNNAEGLVQKRWEQTVVALSEWQTQSRYYSNLVSHSIMSSQQLVTVFLIALGVYQIAEGHLSMGGLIAIVMLSGRAAGSVNQLSMLLLRYQQTRSAIEGLNQIMALPQEETPHQVIDRGEFKGSFALDNVSFRYPGSELDVLETLTFNVKAGERIGIIGNAGSGKSTLMALIARQLQPTHGQMYYEQLDANLWPPSVIRDAVGWVGQTPGFVFGTVYENITFGHDVIDETRLANAIEFSGLNAYMPRLAQGLETQVGENGRHLSGGQRQAVAIARAFYRHPSLLLMDEPTTGLDKQATAQLFQSIQRLPRSTSMVICSHQPSFLSLCDRILVLDKGKLVADGKPQDILSRQEGRQNSRIRSVSIVKGGQHE</sequence>
<dbReference type="CDD" id="cd18587">
    <property type="entry name" value="ABC_6TM_LapB_like"/>
    <property type="match status" value="1"/>
</dbReference>
<evidence type="ECO:0000256" key="5">
    <source>
        <dbReference type="ARBA" id="ARBA00022989"/>
    </source>
</evidence>
<comment type="caution">
    <text evidence="10">The sequence shown here is derived from an EMBL/GenBank/DDBJ whole genome shotgun (WGS) entry which is preliminary data.</text>
</comment>
<dbReference type="Gene3D" id="3.90.70.10">
    <property type="entry name" value="Cysteine proteinases"/>
    <property type="match status" value="1"/>
</dbReference>
<dbReference type="InterPro" id="IPR036640">
    <property type="entry name" value="ABC1_TM_sf"/>
</dbReference>
<keyword evidence="5 7" id="KW-1133">Transmembrane helix</keyword>
<evidence type="ECO:0000256" key="2">
    <source>
        <dbReference type="ARBA" id="ARBA00022692"/>
    </source>
</evidence>
<evidence type="ECO:0000313" key="10">
    <source>
        <dbReference type="EMBL" id="KKC99098.1"/>
    </source>
</evidence>
<dbReference type="SUPFAM" id="SSF52540">
    <property type="entry name" value="P-loop containing nucleoside triphosphate hydrolases"/>
    <property type="match status" value="1"/>
</dbReference>
<organism evidence="10 11">
    <name type="scientific">Photobacterium halotolerans</name>
    <dbReference type="NCBI Taxonomy" id="265726"/>
    <lineage>
        <taxon>Bacteria</taxon>
        <taxon>Pseudomonadati</taxon>
        <taxon>Pseudomonadota</taxon>
        <taxon>Gammaproteobacteria</taxon>
        <taxon>Vibrionales</taxon>
        <taxon>Vibrionaceae</taxon>
        <taxon>Photobacterium</taxon>
    </lineage>
</organism>
<evidence type="ECO:0000259" key="8">
    <source>
        <dbReference type="PROSITE" id="PS50893"/>
    </source>
</evidence>
<dbReference type="PROSITE" id="PS50929">
    <property type="entry name" value="ABC_TM1F"/>
    <property type="match status" value="1"/>
</dbReference>
<evidence type="ECO:0000259" key="9">
    <source>
        <dbReference type="PROSITE" id="PS50929"/>
    </source>
</evidence>
<dbReference type="Gene3D" id="3.40.50.300">
    <property type="entry name" value="P-loop containing nucleotide triphosphate hydrolases"/>
    <property type="match status" value="1"/>
</dbReference>
<feature type="domain" description="ABC transmembrane type-1" evidence="9">
    <location>
        <begin position="160"/>
        <end position="438"/>
    </location>
</feature>
<evidence type="ECO:0000256" key="6">
    <source>
        <dbReference type="ARBA" id="ARBA00023136"/>
    </source>
</evidence>
<keyword evidence="2 7" id="KW-0812">Transmembrane</keyword>
<keyword evidence="6 7" id="KW-0472">Membrane</keyword>
<dbReference type="SUPFAM" id="SSF90123">
    <property type="entry name" value="ABC transporter transmembrane region"/>
    <property type="match status" value="1"/>
</dbReference>
<dbReference type="EMBL" id="JWYV01000013">
    <property type="protein sequence ID" value="KKC99098.1"/>
    <property type="molecule type" value="Genomic_DNA"/>
</dbReference>
<dbReference type="RefSeq" id="WP_046221405.1">
    <property type="nucleotide sequence ID" value="NZ_JWYV01000013.1"/>
</dbReference>
<evidence type="ECO:0000313" key="11">
    <source>
        <dbReference type="Proteomes" id="UP000033633"/>
    </source>
</evidence>
<dbReference type="Pfam" id="PF00005">
    <property type="entry name" value="ABC_tran"/>
    <property type="match status" value="1"/>
</dbReference>
<dbReference type="InterPro" id="IPR039421">
    <property type="entry name" value="Type_1_exporter"/>
</dbReference>
<dbReference type="STRING" id="265726.KY46_14755"/>
<dbReference type="InterPro" id="IPR017871">
    <property type="entry name" value="ABC_transporter-like_CS"/>
</dbReference>
<dbReference type="InterPro" id="IPR017750">
    <property type="entry name" value="ATPase_T1SS"/>
</dbReference>
<protein>
    <submittedName>
        <fullName evidence="10">Peptidase C39</fullName>
    </submittedName>
</protein>
<dbReference type="OrthoDB" id="9782586at2"/>
<keyword evidence="11" id="KW-1185">Reference proteome</keyword>
<dbReference type="InterPro" id="IPR011527">
    <property type="entry name" value="ABC1_TM_dom"/>
</dbReference>
<keyword evidence="4" id="KW-0067">ATP-binding</keyword>
<feature type="transmembrane region" description="Helical" evidence="7">
    <location>
        <begin position="266"/>
        <end position="288"/>
    </location>
</feature>
<dbReference type="GO" id="GO:0005886">
    <property type="term" value="C:plasma membrane"/>
    <property type="evidence" value="ECO:0007669"/>
    <property type="project" value="UniProtKB-SubCell"/>
</dbReference>
<evidence type="ECO:0000256" key="4">
    <source>
        <dbReference type="ARBA" id="ARBA00022840"/>
    </source>
</evidence>
<dbReference type="InterPro" id="IPR003593">
    <property type="entry name" value="AAA+_ATPase"/>
</dbReference>
<name>A0A0F5VAF8_9GAMM</name>
<dbReference type="SMART" id="SM00382">
    <property type="entry name" value="AAA"/>
    <property type="match status" value="1"/>
</dbReference>
<feature type="domain" description="ABC transporter" evidence="8">
    <location>
        <begin position="471"/>
        <end position="706"/>
    </location>
</feature>
<dbReference type="Gene3D" id="1.20.1560.10">
    <property type="entry name" value="ABC transporter type 1, transmembrane domain"/>
    <property type="match status" value="1"/>
</dbReference>
<dbReference type="InterPro" id="IPR027417">
    <property type="entry name" value="P-loop_NTPase"/>
</dbReference>
<reference evidence="10 11" key="1">
    <citation type="submission" date="2014-12" db="EMBL/GenBank/DDBJ databases">
        <title>Mercury Reductase activity and rhizosphere competence traits in the genome of root associated Photobacterium halotolerans MELD1.</title>
        <authorList>
            <person name="Mathew D.C."/>
            <person name="Huang C.-C."/>
        </authorList>
    </citation>
    <scope>NUCLEOTIDE SEQUENCE [LARGE SCALE GENOMIC DNA]</scope>
    <source>
        <strain evidence="10 11">MELD1</strain>
    </source>
</reference>
<evidence type="ECO:0000256" key="1">
    <source>
        <dbReference type="ARBA" id="ARBA00004651"/>
    </source>
</evidence>
<feature type="transmembrane region" description="Helical" evidence="7">
    <location>
        <begin position="383"/>
        <end position="403"/>
    </location>
</feature>
<dbReference type="Pfam" id="PF00664">
    <property type="entry name" value="ABC_membrane"/>
    <property type="match status" value="1"/>
</dbReference>
<feature type="transmembrane region" description="Helical" evidence="7">
    <location>
        <begin position="160"/>
        <end position="182"/>
    </location>
</feature>
<dbReference type="PATRIC" id="fig|265726.11.peg.1199"/>
<dbReference type="GO" id="GO:0015421">
    <property type="term" value="F:ABC-type oligopeptide transporter activity"/>
    <property type="evidence" value="ECO:0007669"/>
    <property type="project" value="TreeGrafter"/>
</dbReference>
<dbReference type="GO" id="GO:0016887">
    <property type="term" value="F:ATP hydrolysis activity"/>
    <property type="evidence" value="ECO:0007669"/>
    <property type="project" value="InterPro"/>
</dbReference>
<dbReference type="PROSITE" id="PS00211">
    <property type="entry name" value="ABC_TRANSPORTER_1"/>
    <property type="match status" value="1"/>
</dbReference>
<dbReference type="PANTHER" id="PTHR43394:SF1">
    <property type="entry name" value="ATP-BINDING CASSETTE SUB-FAMILY B MEMBER 10, MITOCHONDRIAL"/>
    <property type="match status" value="1"/>
</dbReference>
<dbReference type="PANTHER" id="PTHR43394">
    <property type="entry name" value="ATP-DEPENDENT PERMEASE MDL1, MITOCHONDRIAL"/>
    <property type="match status" value="1"/>
</dbReference>
<dbReference type="GO" id="GO:0005524">
    <property type="term" value="F:ATP binding"/>
    <property type="evidence" value="ECO:0007669"/>
    <property type="project" value="UniProtKB-KW"/>
</dbReference>
<keyword evidence="3" id="KW-0547">Nucleotide-binding</keyword>
<evidence type="ECO:0000256" key="3">
    <source>
        <dbReference type="ARBA" id="ARBA00022741"/>
    </source>
</evidence>
<comment type="subcellular location">
    <subcellularLocation>
        <location evidence="1">Cell membrane</location>
        <topology evidence="1">Multi-pass membrane protein</topology>
    </subcellularLocation>
</comment>
<dbReference type="NCBIfam" id="TIGR03375">
    <property type="entry name" value="type_I_sec_LssB"/>
    <property type="match status" value="1"/>
</dbReference>
<dbReference type="Proteomes" id="UP000033633">
    <property type="component" value="Unassembled WGS sequence"/>
</dbReference>
<feature type="transmembrane region" description="Helical" evidence="7">
    <location>
        <begin position="194"/>
        <end position="211"/>
    </location>
</feature>
<dbReference type="InterPro" id="IPR003439">
    <property type="entry name" value="ABC_transporter-like_ATP-bd"/>
</dbReference>
<accession>A0A0F5VAF8</accession>